<dbReference type="EMBL" id="JAUJYO010000011">
    <property type="protein sequence ID" value="KAK1303694.1"/>
    <property type="molecule type" value="Genomic_DNA"/>
</dbReference>
<dbReference type="InterPro" id="IPR006145">
    <property type="entry name" value="PsdUridine_synth_RsuA/RluA"/>
</dbReference>
<dbReference type="Gene3D" id="3.10.290.10">
    <property type="entry name" value="RNA-binding S4 domain"/>
    <property type="match status" value="1"/>
</dbReference>
<dbReference type="SUPFAM" id="SSF55174">
    <property type="entry name" value="Alpha-L RNA-binding motif"/>
    <property type="match status" value="1"/>
</dbReference>
<dbReference type="GO" id="GO:0009982">
    <property type="term" value="F:pseudouridine synthase activity"/>
    <property type="evidence" value="ECO:0007669"/>
    <property type="project" value="InterPro"/>
</dbReference>
<proteinExistence type="inferred from homology"/>
<name>A0AAV9DRA0_ACOCL</name>
<keyword evidence="8" id="KW-1185">Reference proteome</keyword>
<evidence type="ECO:0000256" key="2">
    <source>
        <dbReference type="ARBA" id="ARBA00010876"/>
    </source>
</evidence>
<protein>
    <recommendedName>
        <fullName evidence="6">RNA-binding S4 domain-containing protein</fullName>
    </recommendedName>
</protein>
<organism evidence="7 8">
    <name type="scientific">Acorus calamus</name>
    <name type="common">Sweet flag</name>
    <dbReference type="NCBI Taxonomy" id="4465"/>
    <lineage>
        <taxon>Eukaryota</taxon>
        <taxon>Viridiplantae</taxon>
        <taxon>Streptophyta</taxon>
        <taxon>Embryophyta</taxon>
        <taxon>Tracheophyta</taxon>
        <taxon>Spermatophyta</taxon>
        <taxon>Magnoliopsida</taxon>
        <taxon>Liliopsida</taxon>
        <taxon>Acoraceae</taxon>
        <taxon>Acorus</taxon>
    </lineage>
</organism>
<evidence type="ECO:0000256" key="3">
    <source>
        <dbReference type="ARBA" id="ARBA00023235"/>
    </source>
</evidence>
<dbReference type="InterPro" id="IPR020103">
    <property type="entry name" value="PsdUridine_synth_cat_dom_sf"/>
</dbReference>
<dbReference type="CDD" id="cd00165">
    <property type="entry name" value="S4"/>
    <property type="match status" value="1"/>
</dbReference>
<evidence type="ECO:0000313" key="8">
    <source>
        <dbReference type="Proteomes" id="UP001180020"/>
    </source>
</evidence>
<reference evidence="7" key="2">
    <citation type="submission" date="2023-06" db="EMBL/GenBank/DDBJ databases">
        <authorList>
            <person name="Ma L."/>
            <person name="Liu K.-W."/>
            <person name="Li Z."/>
            <person name="Hsiao Y.-Y."/>
            <person name="Qi Y."/>
            <person name="Fu T."/>
            <person name="Tang G."/>
            <person name="Zhang D."/>
            <person name="Sun W.-H."/>
            <person name="Liu D.-K."/>
            <person name="Li Y."/>
            <person name="Chen G.-Z."/>
            <person name="Liu X.-D."/>
            <person name="Liao X.-Y."/>
            <person name="Jiang Y.-T."/>
            <person name="Yu X."/>
            <person name="Hao Y."/>
            <person name="Huang J."/>
            <person name="Zhao X.-W."/>
            <person name="Ke S."/>
            <person name="Chen Y.-Y."/>
            <person name="Wu W.-L."/>
            <person name="Hsu J.-L."/>
            <person name="Lin Y.-F."/>
            <person name="Huang M.-D."/>
            <person name="Li C.-Y."/>
            <person name="Huang L."/>
            <person name="Wang Z.-W."/>
            <person name="Zhao X."/>
            <person name="Zhong W.-Y."/>
            <person name="Peng D.-H."/>
            <person name="Ahmad S."/>
            <person name="Lan S."/>
            <person name="Zhang J.-S."/>
            <person name="Tsai W.-C."/>
            <person name="Van De Peer Y."/>
            <person name="Liu Z.-J."/>
        </authorList>
    </citation>
    <scope>NUCLEOTIDE SEQUENCE</scope>
    <source>
        <strain evidence="7">CP</strain>
        <tissue evidence="7">Leaves</tissue>
    </source>
</reference>
<dbReference type="InterPro" id="IPR002942">
    <property type="entry name" value="S4_RNA-bd"/>
</dbReference>
<dbReference type="Proteomes" id="UP001180020">
    <property type="component" value="Unassembled WGS sequence"/>
</dbReference>
<dbReference type="CDD" id="cd02869">
    <property type="entry name" value="PseudoU_synth_RluA_like"/>
    <property type="match status" value="1"/>
</dbReference>
<feature type="compositionally biased region" description="Basic and acidic residues" evidence="5">
    <location>
        <begin position="80"/>
        <end position="91"/>
    </location>
</feature>
<evidence type="ECO:0000259" key="6">
    <source>
        <dbReference type="SMART" id="SM00363"/>
    </source>
</evidence>
<feature type="domain" description="RNA-binding S4" evidence="6">
    <location>
        <begin position="117"/>
        <end position="179"/>
    </location>
</feature>
<dbReference type="SMART" id="SM00363">
    <property type="entry name" value="S4"/>
    <property type="match status" value="1"/>
</dbReference>
<evidence type="ECO:0000256" key="5">
    <source>
        <dbReference type="SAM" id="MobiDB-lite"/>
    </source>
</evidence>
<dbReference type="AlphaFoldDB" id="A0AAV9DRA0"/>
<dbReference type="PANTHER" id="PTHR21600:SF87">
    <property type="entry name" value="RNA PSEUDOURIDYLATE SYNTHASE DOMAIN-CONTAINING PROTEIN 1"/>
    <property type="match status" value="1"/>
</dbReference>
<dbReference type="InterPro" id="IPR050188">
    <property type="entry name" value="RluA_PseudoU_synthase"/>
</dbReference>
<comment type="similarity">
    <text evidence="2">Belongs to the pseudouridine synthase RluA family.</text>
</comment>
<dbReference type="Gene3D" id="3.30.2350.10">
    <property type="entry name" value="Pseudouridine synthase"/>
    <property type="match status" value="1"/>
</dbReference>
<keyword evidence="4" id="KW-0694">RNA-binding</keyword>
<accession>A0AAV9DRA0</accession>
<dbReference type="GO" id="GO:0000455">
    <property type="term" value="P:enzyme-directed rRNA pseudouridine synthesis"/>
    <property type="evidence" value="ECO:0007669"/>
    <property type="project" value="TreeGrafter"/>
</dbReference>
<keyword evidence="3" id="KW-0413">Isomerase</keyword>
<dbReference type="SUPFAM" id="SSF55120">
    <property type="entry name" value="Pseudouridine synthase"/>
    <property type="match status" value="1"/>
</dbReference>
<dbReference type="Pfam" id="PF01479">
    <property type="entry name" value="S4"/>
    <property type="match status" value="1"/>
</dbReference>
<dbReference type="Pfam" id="PF00849">
    <property type="entry name" value="PseudoU_synth_2"/>
    <property type="match status" value="1"/>
</dbReference>
<comment type="catalytic activity">
    <reaction evidence="1">
        <text>a uridine in RNA = a pseudouridine in RNA</text>
        <dbReference type="Rhea" id="RHEA:48348"/>
        <dbReference type="Rhea" id="RHEA-COMP:12068"/>
        <dbReference type="Rhea" id="RHEA-COMP:12069"/>
        <dbReference type="ChEBI" id="CHEBI:65314"/>
        <dbReference type="ChEBI" id="CHEBI:65315"/>
    </reaction>
</comment>
<gene>
    <name evidence="7" type="ORF">QJS10_CPB11g02049</name>
</gene>
<dbReference type="PROSITE" id="PS50889">
    <property type="entry name" value="S4"/>
    <property type="match status" value="1"/>
</dbReference>
<sequence>MPIGLLMIEAVSKLSKQLDRFSQQIQKIGHPDCTVAMLSLLPATYASPTQPLRLLRRNPKNYRVSDILLRRSSSSASGESDDHLPEQEQPRRAFRGNHAGERLEERVAGAGVAARKSRLDAWISSRIPGVSRARVQSSIRSGLVSVNGRTVDKVSQTVKEGDFVECTVSEVRPLSAEPEDIPLDIVYEDDHVLVLNKPAHMVVHPAPGNPNGTLVNGILNHCRLPAVAASLELDDGSDDEFDCNAIAVEGAAAAGGCVRPGIVHRLDKGTSGLLVVAKDEDSHAHLSEQFKLHTIHRVYISLTIGVPSPSSGRIDIPIARDSIIEFVWLQSLVQMPVGGLVKLLNALSFYWSMCIANYHRYKVIEILAGGGSALVEWRLETGRTHQIRVHAKHLGIPLLGDEIYGGTKSMALSMLRPRTRSSCHGLLSSLVSKIERPCLHALYLGFKHPHTGEDVKFSCPPPADFAEVLTQLRTFGSEKIIQSKSSRLSKISD</sequence>
<evidence type="ECO:0000313" key="7">
    <source>
        <dbReference type="EMBL" id="KAK1303694.1"/>
    </source>
</evidence>
<dbReference type="GO" id="GO:0003723">
    <property type="term" value="F:RNA binding"/>
    <property type="evidence" value="ECO:0007669"/>
    <property type="project" value="UniProtKB-KW"/>
</dbReference>
<reference evidence="7" key="1">
    <citation type="journal article" date="2023" name="Nat. Commun.">
        <title>Diploid and tetraploid genomes of Acorus and the evolution of monocots.</title>
        <authorList>
            <person name="Ma L."/>
            <person name="Liu K.W."/>
            <person name="Li Z."/>
            <person name="Hsiao Y.Y."/>
            <person name="Qi Y."/>
            <person name="Fu T."/>
            <person name="Tang G.D."/>
            <person name="Zhang D."/>
            <person name="Sun W.H."/>
            <person name="Liu D.K."/>
            <person name="Li Y."/>
            <person name="Chen G.Z."/>
            <person name="Liu X.D."/>
            <person name="Liao X.Y."/>
            <person name="Jiang Y.T."/>
            <person name="Yu X."/>
            <person name="Hao Y."/>
            <person name="Huang J."/>
            <person name="Zhao X.W."/>
            <person name="Ke S."/>
            <person name="Chen Y.Y."/>
            <person name="Wu W.L."/>
            <person name="Hsu J.L."/>
            <person name="Lin Y.F."/>
            <person name="Huang M.D."/>
            <person name="Li C.Y."/>
            <person name="Huang L."/>
            <person name="Wang Z.W."/>
            <person name="Zhao X."/>
            <person name="Zhong W.Y."/>
            <person name="Peng D.H."/>
            <person name="Ahmad S."/>
            <person name="Lan S."/>
            <person name="Zhang J.S."/>
            <person name="Tsai W.C."/>
            <person name="Van de Peer Y."/>
            <person name="Liu Z.J."/>
        </authorList>
    </citation>
    <scope>NUCLEOTIDE SEQUENCE</scope>
    <source>
        <strain evidence="7">CP</strain>
    </source>
</reference>
<dbReference type="InterPro" id="IPR006224">
    <property type="entry name" value="PsdUridine_synth_RluA-like_CS"/>
</dbReference>
<feature type="region of interest" description="Disordered" evidence="5">
    <location>
        <begin position="72"/>
        <end position="100"/>
    </location>
</feature>
<dbReference type="PROSITE" id="PS01129">
    <property type="entry name" value="PSI_RLU"/>
    <property type="match status" value="1"/>
</dbReference>
<evidence type="ECO:0000256" key="1">
    <source>
        <dbReference type="ARBA" id="ARBA00000073"/>
    </source>
</evidence>
<dbReference type="InterPro" id="IPR036986">
    <property type="entry name" value="S4_RNA-bd_sf"/>
</dbReference>
<dbReference type="PANTHER" id="PTHR21600">
    <property type="entry name" value="MITOCHONDRIAL RNA PSEUDOURIDINE SYNTHASE"/>
    <property type="match status" value="1"/>
</dbReference>
<comment type="caution">
    <text evidence="7">The sequence shown here is derived from an EMBL/GenBank/DDBJ whole genome shotgun (WGS) entry which is preliminary data.</text>
</comment>
<evidence type="ECO:0000256" key="4">
    <source>
        <dbReference type="PROSITE-ProRule" id="PRU00182"/>
    </source>
</evidence>